<dbReference type="PROSITE" id="PS51444">
    <property type="entry name" value="FH2"/>
    <property type="match status" value="1"/>
</dbReference>
<reference evidence="6 7" key="1">
    <citation type="journal article" date="2021" name="bioRxiv">
        <title>Chromosome-scale and haplotype-resolved genome assembly of a tetraploid potato cultivar.</title>
        <authorList>
            <person name="Sun H."/>
            <person name="Jiao W.-B."/>
            <person name="Krause K."/>
            <person name="Campoy J.A."/>
            <person name="Goel M."/>
            <person name="Folz-Donahue K."/>
            <person name="Kukat C."/>
            <person name="Huettel B."/>
            <person name="Schneeberger K."/>
        </authorList>
    </citation>
    <scope>NUCLEOTIDE SEQUENCE [LARGE SCALE GENOMIC DNA]</scope>
    <source>
        <strain evidence="6">SolTubOtavaFocal</strain>
        <tissue evidence="6">Leaves</tissue>
    </source>
</reference>
<proteinExistence type="inferred from homology"/>
<evidence type="ECO:0000256" key="3">
    <source>
        <dbReference type="SAM" id="MobiDB-lite"/>
    </source>
</evidence>
<dbReference type="InterPro" id="IPR015425">
    <property type="entry name" value="FH2_Formin"/>
</dbReference>
<feature type="compositionally biased region" description="Pro residues" evidence="3">
    <location>
        <begin position="415"/>
        <end position="469"/>
    </location>
</feature>
<accession>A0ABQ7UFG4</accession>
<evidence type="ECO:0000313" key="7">
    <source>
        <dbReference type="Proteomes" id="UP000826656"/>
    </source>
</evidence>
<evidence type="ECO:0000259" key="5">
    <source>
        <dbReference type="PROSITE" id="PS51444"/>
    </source>
</evidence>
<dbReference type="Pfam" id="PF02181">
    <property type="entry name" value="FH2"/>
    <property type="match status" value="1"/>
</dbReference>
<feature type="region of interest" description="Disordered" evidence="3">
    <location>
        <begin position="270"/>
        <end position="323"/>
    </location>
</feature>
<dbReference type="EMBL" id="JAIVGD010000023">
    <property type="protein sequence ID" value="KAH0745008.1"/>
    <property type="molecule type" value="Genomic_DNA"/>
</dbReference>
<feature type="compositionally biased region" description="Basic and acidic residues" evidence="3">
    <location>
        <begin position="390"/>
        <end position="404"/>
    </location>
</feature>
<protein>
    <recommendedName>
        <fullName evidence="2">Formin-like protein</fullName>
    </recommendedName>
</protein>
<comment type="caution">
    <text evidence="6">The sequence shown here is derived from an EMBL/GenBank/DDBJ whole genome shotgun (WGS) entry which is preliminary data.</text>
</comment>
<feature type="compositionally biased region" description="Pro residues" evidence="3">
    <location>
        <begin position="273"/>
        <end position="290"/>
    </location>
</feature>
<evidence type="ECO:0000313" key="6">
    <source>
        <dbReference type="EMBL" id="KAH0745008.1"/>
    </source>
</evidence>
<feature type="compositionally biased region" description="Pro residues" evidence="3">
    <location>
        <begin position="211"/>
        <end position="230"/>
    </location>
</feature>
<gene>
    <name evidence="6" type="ORF">KY290_033001</name>
</gene>
<organism evidence="6 7">
    <name type="scientific">Solanum tuberosum</name>
    <name type="common">Potato</name>
    <dbReference type="NCBI Taxonomy" id="4113"/>
    <lineage>
        <taxon>Eukaryota</taxon>
        <taxon>Viridiplantae</taxon>
        <taxon>Streptophyta</taxon>
        <taxon>Embryophyta</taxon>
        <taxon>Tracheophyta</taxon>
        <taxon>Spermatophyta</taxon>
        <taxon>Magnoliopsida</taxon>
        <taxon>eudicotyledons</taxon>
        <taxon>Gunneridae</taxon>
        <taxon>Pentapetalae</taxon>
        <taxon>asterids</taxon>
        <taxon>lamiids</taxon>
        <taxon>Solanales</taxon>
        <taxon>Solanaceae</taxon>
        <taxon>Solanoideae</taxon>
        <taxon>Solaneae</taxon>
        <taxon>Solanum</taxon>
    </lineage>
</organism>
<feature type="transmembrane region" description="Helical" evidence="4">
    <location>
        <begin position="328"/>
        <end position="349"/>
    </location>
</feature>
<dbReference type="PRINTS" id="PR01217">
    <property type="entry name" value="PRICHEXTENSN"/>
</dbReference>
<dbReference type="Gene3D" id="1.20.58.2220">
    <property type="entry name" value="Formin, FH2 domain"/>
    <property type="match status" value="1"/>
</dbReference>
<evidence type="ECO:0000256" key="1">
    <source>
        <dbReference type="ARBA" id="ARBA00025793"/>
    </source>
</evidence>
<feature type="domain" description="FH2" evidence="5">
    <location>
        <begin position="488"/>
        <end position="920"/>
    </location>
</feature>
<dbReference type="InterPro" id="IPR042201">
    <property type="entry name" value="FH2_Formin_sf"/>
</dbReference>
<dbReference type="PANTHER" id="PTHR23213:SF351">
    <property type="entry name" value="FORMIN-LIKE PROTEIN"/>
    <property type="match status" value="1"/>
</dbReference>
<feature type="region of interest" description="Disordered" evidence="3">
    <location>
        <begin position="385"/>
        <end position="495"/>
    </location>
</feature>
<keyword evidence="4" id="KW-0472">Membrane</keyword>
<feature type="region of interest" description="Disordered" evidence="3">
    <location>
        <begin position="909"/>
        <end position="934"/>
    </location>
</feature>
<feature type="compositionally biased region" description="Polar residues" evidence="3">
    <location>
        <begin position="916"/>
        <end position="925"/>
    </location>
</feature>
<sequence>MPNAIKRRSENGMINIIMGRVAYVFGFVALICLWAARDSEGKRKFPGSNLDLAGLWQGPVIDEDTAEQVWIHCREELEEGTEAARFLEYYIQQTATGSYSYLKQDLALLRKRTLQKAIEDLPPREKQILLQCLRRKNVPIHISDTDDASSPWFSKYEQLFSQLSSVPRRYLRKRKNPFLPEKKALRKRKKSFLPKKHAPVPSLAPSRPATVPSPAPSRPATVPSPAPSPLPATVLSPAPSPGPAAVQMLAPSPGPATVSPVYAPVPSIEVPTSSPPTVQPPSPVIKPPAKPPKHQTHTNSSTPLPVNPPDKPQNGPNSQGDNQQHRNYLIAAVAGCSVAGIAFLALLILCVKNKKKEVAPDDGQRGGKPPLNLTAGASLNFMGASAVNDADPHNSSEADVELSKSEMNATAHAPLPLPPGKSAPPPPPPPPPPVTPPPPPPKPPAPSPPPPPKARPPNPPKPGNLPRPLPLGAHQRGRSSEAGGSGSLGESDAPKTKLKPFFWDKVLANPDHSMVWHEIKAGSFQFNEEMMDSLFGYIPGDQGKDDRRKASSSFDQTSQYIQIIDPKKSQNLAILLKALNVTTEEVYDALEEGNELPPELIRTLLKMAPTTDEELKLRLFAGDISQLGPAERFLKSMVAIPFAFKRMEALLLMCSLQEEVSSIKESFATLEVASKELRNSRLFLKLLEAVLKTGNRMNDGTFRGGAQAFKLDTLLKLSDVKGADGKTTLLNFVVQEIIRSEGLRAARKLRENQSTTSVQTEDLVEVPAQESADYHRNLGLQMISGLSNELENVRKASLIDGENLSAAVMKLSHSLVKTKEFLDTDMRSLEDESKFRDTLTNFIQHAEQEMTCILEEEKKIMSLVKSTGDYFHGNSGKDEGLRLFSVVSDFLIMLDKACTVVRNSTKLPVKTPKKGTLTSPSQESCPESLPDIRKQQFPAIQERQMHYSSSDDESSSP</sequence>
<feature type="compositionally biased region" description="Basic residues" evidence="3">
    <location>
        <begin position="184"/>
        <end position="198"/>
    </location>
</feature>
<name>A0ABQ7UFG4_SOLTU</name>
<keyword evidence="7" id="KW-1185">Reference proteome</keyword>
<dbReference type="PANTHER" id="PTHR23213">
    <property type="entry name" value="FORMIN-RELATED"/>
    <property type="match status" value="1"/>
</dbReference>
<dbReference type="Proteomes" id="UP000826656">
    <property type="component" value="Unassembled WGS sequence"/>
</dbReference>
<feature type="compositionally biased region" description="Polar residues" evidence="3">
    <location>
        <begin position="314"/>
        <end position="323"/>
    </location>
</feature>
<dbReference type="SUPFAM" id="SSF101447">
    <property type="entry name" value="Formin homology 2 domain (FH2 domain)"/>
    <property type="match status" value="1"/>
</dbReference>
<comment type="similarity">
    <text evidence="1">Belongs to the formin-like family. Class-I subfamily.</text>
</comment>
<dbReference type="InterPro" id="IPR027643">
    <property type="entry name" value="Formin-like_plant"/>
</dbReference>
<evidence type="ECO:0000256" key="4">
    <source>
        <dbReference type="SAM" id="Phobius"/>
    </source>
</evidence>
<dbReference type="SMART" id="SM00498">
    <property type="entry name" value="FH2"/>
    <property type="match status" value="1"/>
</dbReference>
<keyword evidence="4" id="KW-0812">Transmembrane</keyword>
<keyword evidence="4" id="KW-1133">Transmembrane helix</keyword>
<evidence type="ECO:0000256" key="2">
    <source>
        <dbReference type="RuleBase" id="RU361260"/>
    </source>
</evidence>
<feature type="region of interest" description="Disordered" evidence="3">
    <location>
        <begin position="177"/>
        <end position="251"/>
    </location>
</feature>
<feature type="transmembrane region" description="Helical" evidence="4">
    <location>
        <begin position="12"/>
        <end position="36"/>
    </location>
</feature>